<protein>
    <submittedName>
        <fullName evidence="6">DoxX family protein</fullName>
    </submittedName>
</protein>
<dbReference type="GO" id="GO:0016020">
    <property type="term" value="C:membrane"/>
    <property type="evidence" value="ECO:0007669"/>
    <property type="project" value="UniProtKB-SubCell"/>
</dbReference>
<feature type="transmembrane region" description="Helical" evidence="5">
    <location>
        <begin position="117"/>
        <end position="135"/>
    </location>
</feature>
<name>F4CC09_SPHS2</name>
<proteinExistence type="predicted"/>
<keyword evidence="4 5" id="KW-0472">Membrane</keyword>
<evidence type="ECO:0000256" key="3">
    <source>
        <dbReference type="ARBA" id="ARBA00022989"/>
    </source>
</evidence>
<evidence type="ECO:0000256" key="1">
    <source>
        <dbReference type="ARBA" id="ARBA00004141"/>
    </source>
</evidence>
<dbReference type="KEGG" id="shg:Sph21_5093"/>
<dbReference type="STRING" id="743722.Sph21_5093"/>
<keyword evidence="2 5" id="KW-0812">Transmembrane</keyword>
<feature type="transmembrane region" description="Helical" evidence="5">
    <location>
        <begin position="92"/>
        <end position="111"/>
    </location>
</feature>
<gene>
    <name evidence="6" type="ordered locus">Sph21_5093</name>
</gene>
<dbReference type="AlphaFoldDB" id="F4CC09"/>
<dbReference type="EMBL" id="CP002584">
    <property type="protein sequence ID" value="ADZ81582.1"/>
    <property type="molecule type" value="Genomic_DNA"/>
</dbReference>
<dbReference type="HOGENOM" id="CLU_148050_1_0_10"/>
<feature type="transmembrane region" description="Helical" evidence="5">
    <location>
        <begin position="21"/>
        <end position="41"/>
    </location>
</feature>
<dbReference type="InterPro" id="IPR032808">
    <property type="entry name" value="DoxX"/>
</dbReference>
<keyword evidence="3 5" id="KW-1133">Transmembrane helix</keyword>
<dbReference type="Pfam" id="PF07681">
    <property type="entry name" value="DoxX"/>
    <property type="match status" value="1"/>
</dbReference>
<reference evidence="6" key="1">
    <citation type="submission" date="2011-03" db="EMBL/GenBank/DDBJ databases">
        <title>Complete sequence of Sphingobacterium sp. 21.</title>
        <authorList>
            <consortium name="US DOE Joint Genome Institute"/>
            <person name="Lucas S."/>
            <person name="Copeland A."/>
            <person name="Lapidus A."/>
            <person name="Cheng J.-F."/>
            <person name="Goodwin L."/>
            <person name="Pitluck S."/>
            <person name="Davenport K."/>
            <person name="Detter J.C."/>
            <person name="Han C."/>
            <person name="Tapia R."/>
            <person name="Land M."/>
            <person name="Hauser L."/>
            <person name="Kyrpides N."/>
            <person name="Ivanova N."/>
            <person name="Ovchinnikova G."/>
            <person name="Pagani I."/>
            <person name="Siebers A.K."/>
            <person name="Allgaier M."/>
            <person name="Thelen M.P."/>
            <person name="Hugenholtz P."/>
            <person name="Woyke T."/>
        </authorList>
    </citation>
    <scope>NUCLEOTIDE SEQUENCE</scope>
    <source>
        <strain evidence="6">21</strain>
    </source>
</reference>
<feature type="transmembrane region" description="Helical" evidence="5">
    <location>
        <begin position="69"/>
        <end position="87"/>
    </location>
</feature>
<comment type="subcellular location">
    <subcellularLocation>
        <location evidence="1">Membrane</location>
        <topology evidence="1">Multi-pass membrane protein</topology>
    </subcellularLocation>
</comment>
<evidence type="ECO:0000256" key="4">
    <source>
        <dbReference type="ARBA" id="ARBA00023136"/>
    </source>
</evidence>
<evidence type="ECO:0000256" key="5">
    <source>
        <dbReference type="SAM" id="Phobius"/>
    </source>
</evidence>
<evidence type="ECO:0000313" key="6">
    <source>
        <dbReference type="EMBL" id="ADZ81582.1"/>
    </source>
</evidence>
<accession>F4CC09</accession>
<dbReference type="PATRIC" id="fig|743722.3.peg.5400"/>
<organism evidence="6">
    <name type="scientific">Sphingobacterium sp. (strain 21)</name>
    <dbReference type="NCBI Taxonomy" id="743722"/>
    <lineage>
        <taxon>Bacteria</taxon>
        <taxon>Pseudomonadati</taxon>
        <taxon>Bacteroidota</taxon>
        <taxon>Sphingobacteriia</taxon>
        <taxon>Sphingobacteriales</taxon>
        <taxon>Sphingobacteriaceae</taxon>
        <taxon>Sphingobacterium</taxon>
    </lineage>
</organism>
<sequence length="144" mass="16196">MSVIKQIRSGQMPINYKLVNMKIVKTILCVLFGLMFINAGLDKFFHYMPVPPMEGEMLKVGQAFMQIKWLFPLIGAIEVIGGLLFILPRTRALGAIVILPVMVGVILHNAVYMPSGLAIAGVMFLINLWVIFDNWKKYQVLVSE</sequence>
<dbReference type="eggNOG" id="ENOG5031R64">
    <property type="taxonomic scope" value="Bacteria"/>
</dbReference>
<evidence type="ECO:0000256" key="2">
    <source>
        <dbReference type="ARBA" id="ARBA00022692"/>
    </source>
</evidence>